<dbReference type="PANTHER" id="PTHR30566">
    <property type="entry name" value="YNAI-RELATED MECHANOSENSITIVE ION CHANNEL"/>
    <property type="match status" value="1"/>
</dbReference>
<dbReference type="EMBL" id="CP007139">
    <property type="protein sequence ID" value="AIE86306.1"/>
    <property type="molecule type" value="Genomic_DNA"/>
</dbReference>
<protein>
    <submittedName>
        <fullName evidence="8">Small-conductance mechanosensitive channel</fullName>
    </submittedName>
</protein>
<dbReference type="SUPFAM" id="SSF82861">
    <property type="entry name" value="Mechanosensitive channel protein MscS (YggB), transmembrane region"/>
    <property type="match status" value="1"/>
</dbReference>
<evidence type="ECO:0000313" key="8">
    <source>
        <dbReference type="EMBL" id="AIE86306.1"/>
    </source>
</evidence>
<keyword evidence="5 6" id="KW-0472">Membrane</keyword>
<evidence type="ECO:0000259" key="7">
    <source>
        <dbReference type="Pfam" id="PF00924"/>
    </source>
</evidence>
<proteinExistence type="inferred from homology"/>
<keyword evidence="3 6" id="KW-0812">Transmembrane</keyword>
<dbReference type="Gene3D" id="1.10.287.1260">
    <property type="match status" value="1"/>
</dbReference>
<dbReference type="STRING" id="661478.OP10G_2938"/>
<evidence type="ECO:0000256" key="3">
    <source>
        <dbReference type="ARBA" id="ARBA00022692"/>
    </source>
</evidence>
<feature type="transmembrane region" description="Helical" evidence="6">
    <location>
        <begin position="69"/>
        <end position="87"/>
    </location>
</feature>
<dbReference type="OrthoDB" id="9809206at2"/>
<reference evidence="8 9" key="1">
    <citation type="journal article" date="2014" name="PLoS ONE">
        <title>The first complete genome sequence of the class fimbriimonadia in the phylum armatimonadetes.</title>
        <authorList>
            <person name="Hu Z.Y."/>
            <person name="Wang Y.Z."/>
            <person name="Im W.T."/>
            <person name="Wang S.Y."/>
            <person name="Zhao G.P."/>
            <person name="Zheng H.J."/>
            <person name="Quan Z.X."/>
        </authorList>
    </citation>
    <scope>NUCLEOTIDE SEQUENCE [LARGE SCALE GENOMIC DNA]</scope>
    <source>
        <strain evidence="8">Gsoil 348</strain>
    </source>
</reference>
<evidence type="ECO:0000256" key="1">
    <source>
        <dbReference type="ARBA" id="ARBA00004141"/>
    </source>
</evidence>
<feature type="domain" description="Mechanosensitive ion channel MscS" evidence="7">
    <location>
        <begin position="190"/>
        <end position="256"/>
    </location>
</feature>
<evidence type="ECO:0000256" key="2">
    <source>
        <dbReference type="ARBA" id="ARBA00008017"/>
    </source>
</evidence>
<dbReference type="InterPro" id="IPR010920">
    <property type="entry name" value="LSM_dom_sf"/>
</dbReference>
<dbReference type="eggNOG" id="COG0668">
    <property type="taxonomic scope" value="Bacteria"/>
</dbReference>
<dbReference type="InterPro" id="IPR023408">
    <property type="entry name" value="MscS_beta-dom_sf"/>
</dbReference>
<evidence type="ECO:0000256" key="5">
    <source>
        <dbReference type="ARBA" id="ARBA00023136"/>
    </source>
</evidence>
<evidence type="ECO:0000313" key="9">
    <source>
        <dbReference type="Proteomes" id="UP000027982"/>
    </source>
</evidence>
<keyword evidence="4 6" id="KW-1133">Transmembrane helix</keyword>
<dbReference type="RefSeq" id="WP_025229722.1">
    <property type="nucleotide sequence ID" value="NZ_CP007139.1"/>
</dbReference>
<feature type="transmembrane region" description="Helical" evidence="6">
    <location>
        <begin position="23"/>
        <end position="48"/>
    </location>
</feature>
<feature type="transmembrane region" description="Helical" evidence="6">
    <location>
        <begin position="99"/>
        <end position="120"/>
    </location>
</feature>
<accession>A0A068NS83</accession>
<gene>
    <name evidence="8" type="ORF">OP10G_2938</name>
</gene>
<dbReference type="KEGG" id="fgi:OP10G_2938"/>
<organism evidence="8 9">
    <name type="scientific">Fimbriimonas ginsengisoli Gsoil 348</name>
    <dbReference type="NCBI Taxonomy" id="661478"/>
    <lineage>
        <taxon>Bacteria</taxon>
        <taxon>Bacillati</taxon>
        <taxon>Armatimonadota</taxon>
        <taxon>Fimbriimonadia</taxon>
        <taxon>Fimbriimonadales</taxon>
        <taxon>Fimbriimonadaceae</taxon>
        <taxon>Fimbriimonas</taxon>
    </lineage>
</organism>
<evidence type="ECO:0000256" key="4">
    <source>
        <dbReference type="ARBA" id="ARBA00022989"/>
    </source>
</evidence>
<dbReference type="Pfam" id="PF00924">
    <property type="entry name" value="MS_channel_2nd"/>
    <property type="match status" value="1"/>
</dbReference>
<name>A0A068NS83_FIMGI</name>
<keyword evidence="9" id="KW-1185">Reference proteome</keyword>
<comment type="subcellular location">
    <subcellularLocation>
        <location evidence="1">Membrane</location>
        <topology evidence="1">Multi-pass membrane protein</topology>
    </subcellularLocation>
</comment>
<comment type="similarity">
    <text evidence="2">Belongs to the MscS (TC 1.A.23) family.</text>
</comment>
<dbReference type="GO" id="GO:0055085">
    <property type="term" value="P:transmembrane transport"/>
    <property type="evidence" value="ECO:0007669"/>
    <property type="project" value="InterPro"/>
</dbReference>
<dbReference type="HOGENOM" id="CLU_037945_0_4_0"/>
<dbReference type="Proteomes" id="UP000027982">
    <property type="component" value="Chromosome"/>
</dbReference>
<dbReference type="PANTHER" id="PTHR30566:SF5">
    <property type="entry name" value="MECHANOSENSITIVE ION CHANNEL PROTEIN 1, MITOCHONDRIAL-RELATED"/>
    <property type="match status" value="1"/>
</dbReference>
<dbReference type="SUPFAM" id="SSF50182">
    <property type="entry name" value="Sm-like ribonucleoproteins"/>
    <property type="match status" value="1"/>
</dbReference>
<dbReference type="Gene3D" id="2.30.30.60">
    <property type="match status" value="1"/>
</dbReference>
<sequence length="362" mass="40295">MTWPDWVLHLPAPLRWSFLGVAAWQAIGVLVLVLAALVAALFGRIVAVRLLRFRSRFLPNRLTLETERAIRRAIGILSGVAVSYLILGELVLPSHLDGFGRSILCGIAIVAFGMLAYSMWDAVCDDIASRATGSDRAERLLVPMARKFVRALIVLVAFLVGATMLFNADVRGILASLGIGGLVVALAAKDSVENVFGSLTILFDMPFAIGDWVRIDKTEGIVEEINLRSTRVRTFEDTVITLPNANLIRASVENVSSRRNRRQKLDLRLSYDTGPEALDAFCRDLRAWLERQPKTVREKTIVDIQDFGEPSFGVLVQCHFDAKTQAEELDLRHLLGLEILRLRDKHKVMFAAHPRPEPTAKH</sequence>
<dbReference type="GO" id="GO:0016020">
    <property type="term" value="C:membrane"/>
    <property type="evidence" value="ECO:0007669"/>
    <property type="project" value="UniProtKB-SubCell"/>
</dbReference>
<evidence type="ECO:0000256" key="6">
    <source>
        <dbReference type="SAM" id="Phobius"/>
    </source>
</evidence>
<feature type="transmembrane region" description="Helical" evidence="6">
    <location>
        <begin position="148"/>
        <end position="166"/>
    </location>
</feature>
<dbReference type="InterPro" id="IPR011014">
    <property type="entry name" value="MscS_channel_TM-2"/>
</dbReference>
<dbReference type="InterPro" id="IPR006685">
    <property type="entry name" value="MscS_channel_2nd"/>
</dbReference>
<dbReference type="AlphaFoldDB" id="A0A068NS83"/>